<protein>
    <submittedName>
        <fullName evidence="1">Enamine deaminase RidA (YjgF/YER057c/UK114 family)</fullName>
    </submittedName>
</protein>
<keyword evidence="2" id="KW-1185">Reference proteome</keyword>
<dbReference type="CDD" id="cd06154">
    <property type="entry name" value="YjgF_YER057c_UK114_like_6"/>
    <property type="match status" value="1"/>
</dbReference>
<comment type="caution">
    <text evidence="1">The sequence shown here is derived from an EMBL/GenBank/DDBJ whole genome shotgun (WGS) entry which is preliminary data.</text>
</comment>
<organism evidence="1 2">
    <name type="scientific">Chelatococcus asaccharovorans</name>
    <dbReference type="NCBI Taxonomy" id="28210"/>
    <lineage>
        <taxon>Bacteria</taxon>
        <taxon>Pseudomonadati</taxon>
        <taxon>Pseudomonadota</taxon>
        <taxon>Alphaproteobacteria</taxon>
        <taxon>Hyphomicrobiales</taxon>
        <taxon>Chelatococcaceae</taxon>
        <taxon>Chelatococcus</taxon>
    </lineage>
</organism>
<evidence type="ECO:0000313" key="1">
    <source>
        <dbReference type="EMBL" id="PXW63178.1"/>
    </source>
</evidence>
<dbReference type="Gene3D" id="3.30.1330.40">
    <property type="entry name" value="RutC-like"/>
    <property type="match status" value="1"/>
</dbReference>
<dbReference type="InterPro" id="IPR006175">
    <property type="entry name" value="YjgF/YER057c/UK114"/>
</dbReference>
<dbReference type="AlphaFoldDB" id="A0A2V3UE40"/>
<accession>A0A2V3UE40</accession>
<reference evidence="1 2" key="1">
    <citation type="submission" date="2018-05" db="EMBL/GenBank/DDBJ databases">
        <title>Genomic Encyclopedia of Type Strains, Phase IV (KMG-IV): sequencing the most valuable type-strain genomes for metagenomic binning, comparative biology and taxonomic classification.</title>
        <authorList>
            <person name="Goeker M."/>
        </authorList>
    </citation>
    <scope>NUCLEOTIDE SEQUENCE [LARGE SCALE GENOMIC DNA]</scope>
    <source>
        <strain evidence="1 2">DSM 6462</strain>
    </source>
</reference>
<dbReference type="Pfam" id="PF01042">
    <property type="entry name" value="Ribonuc_L-PSP"/>
    <property type="match status" value="1"/>
</dbReference>
<evidence type="ECO:0000313" key="2">
    <source>
        <dbReference type="Proteomes" id="UP000248021"/>
    </source>
</evidence>
<gene>
    <name evidence="1" type="ORF">C7450_10293</name>
</gene>
<dbReference type="RefSeq" id="WP_110373343.1">
    <property type="nucleotide sequence ID" value="NZ_JAHBRY010000002.1"/>
</dbReference>
<dbReference type="PANTHER" id="PTHR43857">
    <property type="entry name" value="BLR7761 PROTEIN"/>
    <property type="match status" value="1"/>
</dbReference>
<dbReference type="Proteomes" id="UP000248021">
    <property type="component" value="Unassembled WGS sequence"/>
</dbReference>
<dbReference type="SUPFAM" id="SSF55298">
    <property type="entry name" value="YjgF-like"/>
    <property type="match status" value="1"/>
</dbReference>
<proteinExistence type="predicted"/>
<name>A0A2V3UE40_9HYPH</name>
<dbReference type="EMBL" id="QJJK01000002">
    <property type="protein sequence ID" value="PXW63178.1"/>
    <property type="molecule type" value="Genomic_DNA"/>
</dbReference>
<dbReference type="PANTHER" id="PTHR43857:SF1">
    <property type="entry name" value="YJGH FAMILY PROTEIN"/>
    <property type="match status" value="1"/>
</dbReference>
<dbReference type="OrthoDB" id="9799840at2"/>
<dbReference type="InterPro" id="IPR035959">
    <property type="entry name" value="RutC-like_sf"/>
</dbReference>
<sequence>MTRWTISSGSKFEELAGYSRAVVDGEWIFVSGTAGYDPASSAFPDSVEDQTRQSLKTIRETLEKAGAALADIVTVRVYLADRADVMAVSTILGQTFSDPRPTNTTIICGFPVEEIKVEIEVTALKRSRI</sequence>